<dbReference type="Pfam" id="PF13173">
    <property type="entry name" value="AAA_14"/>
    <property type="match status" value="1"/>
</dbReference>
<organism evidence="3 4">
    <name type="scientific">Prevotella lacticifex</name>
    <dbReference type="NCBI Taxonomy" id="2854755"/>
    <lineage>
        <taxon>Bacteria</taxon>
        <taxon>Pseudomonadati</taxon>
        <taxon>Bacteroidota</taxon>
        <taxon>Bacteroidia</taxon>
        <taxon>Bacteroidales</taxon>
        <taxon>Prevotellaceae</taxon>
        <taxon>Prevotella</taxon>
    </lineage>
</organism>
<reference evidence="3" key="1">
    <citation type="journal article" date="2022" name="Int. J. Syst. Evol. Microbiol.">
        <title>Prevotella lacticifex sp. nov., isolated from the rumen of cows.</title>
        <authorList>
            <person name="Shinkai T."/>
            <person name="Ikeyama N."/>
            <person name="Kumagai M."/>
            <person name="Ohmori H."/>
            <person name="Sakamoto M."/>
            <person name="Ohkuma M."/>
            <person name="Mitsumori M."/>
        </authorList>
    </citation>
    <scope>NUCLEOTIDE SEQUENCE</scope>
    <source>
        <strain evidence="3">R5076</strain>
    </source>
</reference>
<evidence type="ECO:0000259" key="1">
    <source>
        <dbReference type="Pfam" id="PF13173"/>
    </source>
</evidence>
<dbReference type="PANTHER" id="PTHR33295">
    <property type="entry name" value="ATPASE"/>
    <property type="match status" value="1"/>
</dbReference>
<accession>A0A9R1CTV6</accession>
<dbReference type="Proteomes" id="UP000825483">
    <property type="component" value="Unassembled WGS sequence"/>
</dbReference>
<dbReference type="SUPFAM" id="SSF52540">
    <property type="entry name" value="P-loop containing nucleoside triphosphate hydrolases"/>
    <property type="match status" value="1"/>
</dbReference>
<evidence type="ECO:0000259" key="2">
    <source>
        <dbReference type="Pfam" id="PF13635"/>
    </source>
</evidence>
<evidence type="ECO:0000313" key="4">
    <source>
        <dbReference type="Proteomes" id="UP000825483"/>
    </source>
</evidence>
<name>A0A9R1CTV6_9BACT</name>
<evidence type="ECO:0000313" key="3">
    <source>
        <dbReference type="EMBL" id="GJG57232.1"/>
    </source>
</evidence>
<dbReference type="PANTHER" id="PTHR33295:SF7">
    <property type="entry name" value="ATPASE"/>
    <property type="match status" value="1"/>
</dbReference>
<dbReference type="Pfam" id="PF13635">
    <property type="entry name" value="DUF4143"/>
    <property type="match status" value="1"/>
</dbReference>
<proteinExistence type="predicted"/>
<comment type="caution">
    <text evidence="3">The sequence shown here is derived from an EMBL/GenBank/DDBJ whole genome shotgun (WGS) entry which is preliminary data.</text>
</comment>
<dbReference type="InterPro" id="IPR027417">
    <property type="entry name" value="P-loop_NTPase"/>
</dbReference>
<dbReference type="EMBL" id="BPUB01000001">
    <property type="protein sequence ID" value="GJG57232.1"/>
    <property type="molecule type" value="Genomic_DNA"/>
</dbReference>
<gene>
    <name evidence="3" type="ORF">PRLR5076_00830</name>
</gene>
<dbReference type="InterPro" id="IPR025420">
    <property type="entry name" value="DUF4143"/>
</dbReference>
<feature type="domain" description="AAA" evidence="1">
    <location>
        <begin position="21"/>
        <end position="153"/>
    </location>
</feature>
<keyword evidence="4" id="KW-1185">Reference proteome</keyword>
<feature type="domain" description="DUF4143" evidence="2">
    <location>
        <begin position="222"/>
        <end position="384"/>
    </location>
</feature>
<protein>
    <submittedName>
        <fullName evidence="3">ATPase</fullName>
    </submittedName>
</protein>
<dbReference type="AlphaFoldDB" id="A0A9R1CTV6"/>
<dbReference type="InterPro" id="IPR041682">
    <property type="entry name" value="AAA_14"/>
</dbReference>
<sequence>MGMFNRKVLKDMEVWKADVHHKPLILRGARQVGKTTVVNEFGKSFDNYLYFNMEDQAHRRMFELEVPLPDLIPLLFASLGKERHKGSTLIFIDEIQNSPKAIALLRYFYEQLPQIFVIAAGSLLENIVDVQVSFPVGRVQYLAMRPCTFYEFLGAMGEEHLLNILSMNPSMTVPFHNQLMFWFNQYAIIGGMPEAVRKYAEKRDILSLESTYETLIQSYKDDTEKYVRGKKLTDVVRFILSYGWAFAGETITLGNFANSGYKSREVGDAFRILEKAMLLELVYPSSSPQQPIIPEMGRKPKLIWFDTGLVNYQAGIRSEIIGTTETIDKWRGHIAEQITAQELLGTDCRIGHRRAFWAKPNNGAEVDFIITSGAQVIPIEVKSGANAHLRSLQVFMDTTDGDIAVRVWSQPFSIDTVVSPHGKAFRLVNIPFYMIGKIEKILLHLQTKGE</sequence>